<dbReference type="Pfam" id="PF00628">
    <property type="entry name" value="PHD"/>
    <property type="match status" value="1"/>
</dbReference>
<dbReference type="InterPro" id="IPR037967">
    <property type="entry name" value="ZMYND8_Bromo_dom"/>
</dbReference>
<evidence type="ECO:0000256" key="7">
    <source>
        <dbReference type="ARBA" id="ARBA00022853"/>
    </source>
</evidence>
<feature type="compositionally biased region" description="Polar residues" evidence="15">
    <location>
        <begin position="1950"/>
        <end position="1960"/>
    </location>
</feature>
<evidence type="ECO:0000259" key="20">
    <source>
        <dbReference type="PROSITE" id="PS51321"/>
    </source>
</evidence>
<feature type="compositionally biased region" description="Polar residues" evidence="15">
    <location>
        <begin position="1211"/>
        <end position="1233"/>
    </location>
</feature>
<feature type="compositionally biased region" description="Basic and acidic residues" evidence="15">
    <location>
        <begin position="2306"/>
        <end position="2318"/>
    </location>
</feature>
<dbReference type="SUPFAM" id="SSF47370">
    <property type="entry name" value="Bromodomain"/>
    <property type="match status" value="1"/>
</dbReference>
<dbReference type="GO" id="GO:0005694">
    <property type="term" value="C:chromosome"/>
    <property type="evidence" value="ECO:0007669"/>
    <property type="project" value="UniProtKB-SubCell"/>
</dbReference>
<feature type="compositionally biased region" description="Basic and acidic residues" evidence="15">
    <location>
        <begin position="1784"/>
        <end position="1802"/>
    </location>
</feature>
<reference evidence="21" key="1">
    <citation type="journal article" date="2004" name="Nature">
        <title>Genome duplication in the teleost fish Tetraodon nigroviridis reveals the early vertebrate proto-karyotype.</title>
        <authorList>
            <person name="Jaillon O."/>
            <person name="Aury J.-M."/>
            <person name="Brunet F."/>
            <person name="Petit J.-L."/>
            <person name="Stange-Thomann N."/>
            <person name="Mauceli E."/>
            <person name="Bouneau L."/>
            <person name="Fischer C."/>
            <person name="Ozouf-Costaz C."/>
            <person name="Bernot A."/>
            <person name="Nicaud S."/>
            <person name="Jaffe D."/>
            <person name="Fisher S."/>
            <person name="Lutfalla G."/>
            <person name="Dossat C."/>
            <person name="Segurens B."/>
            <person name="Dasilva C."/>
            <person name="Salanoubat M."/>
            <person name="Levy M."/>
            <person name="Boudet N."/>
            <person name="Castellano S."/>
            <person name="Anthouard V."/>
            <person name="Jubin C."/>
            <person name="Castelli V."/>
            <person name="Katinka M."/>
            <person name="Vacherie B."/>
            <person name="Biemont C."/>
            <person name="Skalli Z."/>
            <person name="Cattolico L."/>
            <person name="Poulain J."/>
            <person name="De Berardinis V."/>
            <person name="Cruaud C."/>
            <person name="Duprat S."/>
            <person name="Brottier P."/>
            <person name="Coutanceau J.-P."/>
            <person name="Gouzy J."/>
            <person name="Parra G."/>
            <person name="Lardier G."/>
            <person name="Chapple C."/>
            <person name="McKernan K.J."/>
            <person name="McEwan P."/>
            <person name="Bosak S."/>
            <person name="Kellis M."/>
            <person name="Volff J.-N."/>
            <person name="Guigo R."/>
            <person name="Zody M.C."/>
            <person name="Mesirov J."/>
            <person name="Lindblad-Toh K."/>
            <person name="Birren B."/>
            <person name="Nusbaum C."/>
            <person name="Kahn D."/>
            <person name="Robinson-Rechavi M."/>
            <person name="Laudet V."/>
            <person name="Schachter V."/>
            <person name="Quetier F."/>
            <person name="Saurin W."/>
            <person name="Scarpelli C."/>
            <person name="Wincker P."/>
            <person name="Lander E.S."/>
            <person name="Weissenbach J."/>
            <person name="Roest Crollius H."/>
        </authorList>
    </citation>
    <scope>NUCLEOTIDE SEQUENCE [LARGE SCALE GENOMIC DNA]</scope>
</reference>
<dbReference type="Gene3D" id="1.20.920.10">
    <property type="entry name" value="Bromodomain-like"/>
    <property type="match status" value="1"/>
</dbReference>
<keyword evidence="7" id="KW-0156">Chromatin regulator</keyword>
<evidence type="ECO:0000256" key="10">
    <source>
        <dbReference type="ARBA" id="ARBA00023163"/>
    </source>
</evidence>
<dbReference type="FunFam" id="6.10.140.2220:FF:000002">
    <property type="entry name" value="Protein kinase C-binding protein 1 isoform C"/>
    <property type="match status" value="1"/>
</dbReference>
<dbReference type="SUPFAM" id="SSF63748">
    <property type="entry name" value="Tudor/PWWP/MBT"/>
    <property type="match status" value="1"/>
</dbReference>
<feature type="compositionally biased region" description="Polar residues" evidence="15">
    <location>
        <begin position="2837"/>
        <end position="2846"/>
    </location>
</feature>
<dbReference type="Pfam" id="PF24324">
    <property type="entry name" value="MYND_ZMYND11_ZMYD8"/>
    <property type="match status" value="1"/>
</dbReference>
<feature type="region of interest" description="Disordered" evidence="15">
    <location>
        <begin position="598"/>
        <end position="813"/>
    </location>
</feature>
<dbReference type="PANTHER" id="PTHR46453:SF1">
    <property type="entry name" value="PROTEIN KINASE C BINDING PROTEIN 1, LIKE ISOFORM X1"/>
    <property type="match status" value="1"/>
</dbReference>
<evidence type="ECO:0000256" key="12">
    <source>
        <dbReference type="PROSITE-ProRule" id="PRU00035"/>
    </source>
</evidence>
<feature type="compositionally biased region" description="Basic and acidic residues" evidence="15">
    <location>
        <begin position="950"/>
        <end position="962"/>
    </location>
</feature>
<feature type="compositionally biased region" description="Low complexity" evidence="15">
    <location>
        <begin position="1641"/>
        <end position="1650"/>
    </location>
</feature>
<evidence type="ECO:0000256" key="8">
    <source>
        <dbReference type="ARBA" id="ARBA00023015"/>
    </source>
</evidence>
<dbReference type="SUPFAM" id="SSF57903">
    <property type="entry name" value="FYVE/PHD zinc finger"/>
    <property type="match status" value="2"/>
</dbReference>
<dbReference type="InterPro" id="IPR000313">
    <property type="entry name" value="PWWP_dom"/>
</dbReference>
<keyword evidence="11" id="KW-0539">Nucleus</keyword>
<accession>Q4S5L1</accession>
<dbReference type="PANTHER" id="PTHR46453">
    <property type="entry name" value="PROTEIN KINASE C-BINDING PROTEIN 1"/>
    <property type="match status" value="1"/>
</dbReference>
<dbReference type="GO" id="GO:0005634">
    <property type="term" value="C:nucleus"/>
    <property type="evidence" value="ECO:0007669"/>
    <property type="project" value="UniProtKB-SubCell"/>
</dbReference>
<dbReference type="Gene3D" id="3.30.40.10">
    <property type="entry name" value="Zinc/RING finger domain, C3HC4 (zinc finger)"/>
    <property type="match status" value="2"/>
</dbReference>
<evidence type="ECO:0000256" key="15">
    <source>
        <dbReference type="SAM" id="MobiDB-lite"/>
    </source>
</evidence>
<feature type="compositionally biased region" description="Basic and acidic residues" evidence="15">
    <location>
        <begin position="624"/>
        <end position="657"/>
    </location>
</feature>
<dbReference type="PROSITE" id="PS51321">
    <property type="entry name" value="TFIIS_CENTRAL"/>
    <property type="match status" value="1"/>
</dbReference>
<feature type="compositionally biased region" description="Basic and acidic residues" evidence="15">
    <location>
        <begin position="598"/>
        <end position="616"/>
    </location>
</feature>
<dbReference type="GO" id="GO:0005737">
    <property type="term" value="C:cytoplasm"/>
    <property type="evidence" value="ECO:0007669"/>
    <property type="project" value="TreeGrafter"/>
</dbReference>
<dbReference type="CDD" id="cd15538">
    <property type="entry name" value="PHD_PRKCBP1"/>
    <property type="match status" value="1"/>
</dbReference>
<dbReference type="InterPro" id="IPR021931">
    <property type="entry name" value="ZMYND8"/>
</dbReference>
<feature type="domain" description="PWWP" evidence="18">
    <location>
        <begin position="273"/>
        <end position="323"/>
    </location>
</feature>
<feature type="coiled-coil region" evidence="14">
    <location>
        <begin position="1054"/>
        <end position="1096"/>
    </location>
</feature>
<dbReference type="Gene3D" id="6.10.140.2220">
    <property type="match status" value="1"/>
</dbReference>
<feature type="compositionally biased region" description="Basic and acidic residues" evidence="15">
    <location>
        <begin position="666"/>
        <end position="682"/>
    </location>
</feature>
<evidence type="ECO:0000256" key="4">
    <source>
        <dbReference type="ARBA" id="ARBA00022723"/>
    </source>
</evidence>
<dbReference type="InterPro" id="IPR044075">
    <property type="entry name" value="PRKCBP1_PHD"/>
</dbReference>
<keyword evidence="8" id="KW-0805">Transcription regulation</keyword>
<dbReference type="Gene3D" id="1.10.472.30">
    <property type="entry name" value="Transcription elongation factor S-II, central domain"/>
    <property type="match status" value="1"/>
</dbReference>
<feature type="compositionally biased region" description="Basic and acidic residues" evidence="15">
    <location>
        <begin position="2856"/>
        <end position="2880"/>
    </location>
</feature>
<keyword evidence="4" id="KW-0479">Metal-binding</keyword>
<organism evidence="21">
    <name type="scientific">Tetraodon nigroviridis</name>
    <name type="common">Spotted green pufferfish</name>
    <name type="synonym">Chelonodon nigroviridis</name>
    <dbReference type="NCBI Taxonomy" id="99883"/>
    <lineage>
        <taxon>Eukaryota</taxon>
        <taxon>Metazoa</taxon>
        <taxon>Chordata</taxon>
        <taxon>Craniata</taxon>
        <taxon>Vertebrata</taxon>
        <taxon>Euteleostomi</taxon>
        <taxon>Actinopterygii</taxon>
        <taxon>Neopterygii</taxon>
        <taxon>Teleostei</taxon>
        <taxon>Neoteleostei</taxon>
        <taxon>Acanthomorphata</taxon>
        <taxon>Eupercaria</taxon>
        <taxon>Tetraodontiformes</taxon>
        <taxon>Tetradontoidea</taxon>
        <taxon>Tetraodontidae</taxon>
        <taxon>Tetraodon</taxon>
    </lineage>
</organism>
<dbReference type="GO" id="GO:0008270">
    <property type="term" value="F:zinc ion binding"/>
    <property type="evidence" value="ECO:0007669"/>
    <property type="project" value="UniProtKB-KW"/>
</dbReference>
<proteinExistence type="predicted"/>
<dbReference type="PROSITE" id="PS50812">
    <property type="entry name" value="PWWP"/>
    <property type="match status" value="1"/>
</dbReference>
<feature type="domain" description="PHD-type" evidence="17">
    <location>
        <begin position="84"/>
        <end position="129"/>
    </location>
</feature>
<dbReference type="PROSITE" id="PS01359">
    <property type="entry name" value="ZF_PHD_1"/>
    <property type="match status" value="2"/>
</dbReference>
<feature type="region of interest" description="Disordered" evidence="15">
    <location>
        <begin position="1475"/>
        <end position="1507"/>
    </location>
</feature>
<feature type="compositionally biased region" description="Acidic residues" evidence="15">
    <location>
        <begin position="1803"/>
        <end position="1819"/>
    </location>
</feature>
<feature type="region of interest" description="Disordered" evidence="15">
    <location>
        <begin position="1"/>
        <end position="57"/>
    </location>
</feature>
<dbReference type="SMART" id="SM00249">
    <property type="entry name" value="PHD"/>
    <property type="match status" value="2"/>
</dbReference>
<feature type="compositionally biased region" description="Low complexity" evidence="15">
    <location>
        <begin position="774"/>
        <end position="813"/>
    </location>
</feature>
<keyword evidence="14" id="KW-0175">Coiled coil</keyword>
<feature type="region of interest" description="Disordered" evidence="15">
    <location>
        <begin position="2700"/>
        <end position="2742"/>
    </location>
</feature>
<feature type="domain" description="MYND-type" evidence="19">
    <location>
        <begin position="1100"/>
        <end position="1134"/>
    </location>
</feature>
<comment type="subcellular location">
    <subcellularLocation>
        <location evidence="2">Chromosome</location>
    </subcellularLocation>
    <subcellularLocation>
        <location evidence="1">Nucleus</location>
    </subcellularLocation>
</comment>
<dbReference type="SMART" id="SM00297">
    <property type="entry name" value="BROMO"/>
    <property type="match status" value="1"/>
</dbReference>
<dbReference type="InterPro" id="IPR056987">
    <property type="entry name" value="ZMYND8_CC"/>
</dbReference>
<sequence length="3036" mass="333824">DPSGSADRPLVPQKRKVSSPTHSSNGHSPTDTSPSPLKKKKKPGVVNSNSKDQSELRHGPFYYMKQPALTTDPVDVVPQDGRNDFYCWLCHREGQVLCCELCPRVYHAKCLKLPAEPEGDWFCPECEKITVAECIETQSKAMTMLTIDQLSYLLKFALQKIKQPGTEPFQKPVSLEQHPDYAEYIFHPMDLCTLEKNIKKKMFGCTEAFLADMKWILHNCIIYNGGNHKLTATAKVIVKICEHEMNEIEVCPECYLSSCQKRENWFCEPCSQPHPLVWAKLKGFPFWPAKALREKDGQVDARFFGQHDRAWVPINNCYLMSKEIPFSVKKTKSIFNSAMQEMEIYVENIRKKFGVFNYAPFRTPYTPNNQLQMLLDPSNPGAGAVKTEKADKLRFNFDITASPKMVLSKTSTPSMSRRVSTTDVPRSPMSTTSSVHTGSDGEDMEKTTRNPSFHYSTGEESMDCTASPVSGKMGPAGSVTASPKAFNPGLVPKQERNTGTGSILNLNLGQQQQQRRLAHNNHLIVVTLMASCRLFSDRVKAEMDLKELSETVQQQQQQQSQQSGGPVSHTTPKRPIRSLDKTIESCKAQLGIDEISEDVYKGVDHSDSEDSEKSDSSDSEYLSDEEHKPKSSNLDDKDKAEKKWPKASADGDTKDGVAGKAAPETAPKDKQARNGPERDLQDKPAMPQTQPATEKPKAPEEGRAAAAKSAAEQDSDSERELVIDLGDEQGGPDSKKARRDAGASTAKPSKESSVAKVEATTPSRDAALNQKDPAVAAVLNSAASSQTSASPAASVSSSTPTPASASVSAAAPAPLKKQRPLLPKETAQAVQQAVVWNPSKFQTSSQKWHMQKVQRQQGEQSAAQTQSPGQTRSPQHPQSQQQQNTSVLLLLLLIEHPLPDQTSSQGATERCASECFINCRPGLIILSFNDRRRADPHSVSRRGCRYSQVHKQDHGDDQRDNDGNLQRPFQEHNRKHHCRGNLGSVCQRRSPFHAELLTPSLSMPQIRRLRIEIEKLQWLHQQELSEMKHNLGRFTQSPIQKPTSNSGPNKQGVYSNAELTMAEMRQSLEQERERLVAEVKKQMEAEKQQAVDETKKKQWCANCRKEAIFYCCWNTSYCDYPCQQAHWPEHMKSCTQSVLCINVNMDPVENYSEELQNQSEEVQLSSRPSLSHVKKSWGFRRTTIARREFLEEVGELAHSPPPVRKTRSRRSNQTPLTTLETQESLRDTPTTRSVLDELEWSAPSSPVAEDNKPGTETYAGGSLDPILWQDCGSAFHTAFSLLGGGESFQVEMPDALAVPDPVEATDSIEPYDSCTTEEPSVPNDESFPDDIHEGETLVRDIDETLTQKGVQELKYTTRAVRGRKERARPCAVDESAKPNNDDSPDGEMLLREMEETLTRKCAQEQRGTTTRGVRGGKGRGRLCESAMLSTEDSADGRTHAVLGAVGAHSDVVLISPQEGGHSVGQMLLRGTRKMLTRKSRQEQRATKVRRVTGGKGNSTPCATGESAMPINEDAPDDLAHSVLGGVKLDSDVVLISPQEEADSDEEMTLIQIGKLPAPGVGQEQRDTTVRGGKGKGRKKGRGRGRKKAKGRGKGRGKAGGLQFKAVDEEVLIVNPTEEEQEVEKMNVPDSPIEISTSPAQSVSSLSPQRSSSDCIFVESDVDQDQFEDAPEQKNKEGNSDEGPPPGLEPEDHDPDALICICRQKRSDRYTLISEQAPGVRNVECLKYGLFLRPDSCAASTVFRFLVRCVGCQQWFHGNCVGISEAGSGTAYVCSACVLKNQSEHQPDRRPQLEDECSLRRDEDKEEESEPQAAEDPEMVAEEKERTEAPGINLEPEPQAKLKKEGILPLCIGPGCPREALPDSVYCGTDCILQHAAATMKTFSVPKESKTGGGIQKKPAATTASAKDQRSSGTSKNFGAKAEDEEKKKDDGGGQEEAGPPSPCVPAPTEVQATSLPSSKLDTAPEMEKTQEVEAVAPLNQSLEDSAAGVAPSSQPVSEPETPKEPVNSSLSSDTRPCTPPKSEQNCQAAVPEMPSTSVPSHRETGALTVGKKAFIIPKKPPAPQPSSSPALASSSGPKPPPAPAPLNETRNLLVPPAPSAPSSRPSQPNNQIRQSIQKSLVSILVKRVGDCEDLKTSESEVVKLVASIEVEMFNIFRNTDSKYMNKYRTIMFNLKDPRNKGLLYGFVRGEISPFRLVRMTQKDMQAIKATETPEKQTLEVNVKTLPNTNNDKDNSSFIYVAVQEHKKSLPPPAVKTKTIQPIQSSPVPDILTCMLKDTTSEHKTHIFDLKCKICTGQISAADEEEPIRKKPRVSETRDINYPSWRKSTEEDSPLHAPPESPDLDSPTLFIMDTSSHLIIDSPLLTIVESPASPIMDSPASPVLESPASPAMESPASPTPDPPKASTSKSAFTPVVNPAASTTTITRRDPRTAANRFPALSNNQPAPYAPPKETRLVPQAAPGSLPPPPPTKMIPKSILKPLSADPRFYSALSRSVASEPLSVDETSQFLAKQEILWKGFINMLTVAKFVSKAYLVSGSAENLKADLPDTIQIGGRILPETVWDYMEKVKISATKATADVVLVWLPVATVLSKIYTLCPLVQMSLFHPCCNLLKVQVAGTMVDPIVQQYGQKFKIKEIEEKNDFDRPYDPEEEYDPGVGYGMTTVKSINKNQVEGPAVSKSVEDDVAYDPEDETIFADVSGIPAKPLGQNQTLESSSCDTPVSTPDVATTPASTTSSDGIAPNLPSGTVVVSAATLNEQQRMLEELNKQIEEQKRQLKEQEEALRQQREAVGMFMAHFSVSDSMMSPPTKSLPLSQLTSLKAQAETNPSEVTDKTSKCTEISSSTEKQPVEPQATKVLKDGTDIVIADPDKTNTDVKEGERYSSAGEIEDSDVAYDPEDESFFREVEEEPLEGNSGKTYDRALSRRIRGSSLKGSQNSSHRKRRLSPKRRSHRERDHRRSPSKRKKEIDTEGVTGIGPGIEVEIVLKGWGAIAKSIMRTVSLVAEDPHQLLNNKCMCLFPQNMRKESVLNLRLHWDL</sequence>
<dbReference type="InterPro" id="IPR013083">
    <property type="entry name" value="Znf_RING/FYVE/PHD"/>
</dbReference>
<feature type="region of interest" description="Disordered" evidence="15">
    <location>
        <begin position="1365"/>
        <end position="1386"/>
    </location>
</feature>
<dbReference type="InterPro" id="IPR001965">
    <property type="entry name" value="Znf_PHD"/>
</dbReference>
<feature type="region of interest" description="Disordered" evidence="15">
    <location>
        <begin position="1784"/>
        <end position="1839"/>
    </location>
</feature>
<dbReference type="CDD" id="cd05508">
    <property type="entry name" value="Bromo_RACK7"/>
    <property type="match status" value="1"/>
</dbReference>
<feature type="compositionally biased region" description="Low complexity" evidence="15">
    <location>
        <begin position="873"/>
        <end position="883"/>
    </location>
</feature>
<dbReference type="InterPro" id="IPR036575">
    <property type="entry name" value="TFIIS_cen_dom_sf"/>
</dbReference>
<dbReference type="PROSITE" id="PS50865">
    <property type="entry name" value="ZF_MYND_2"/>
    <property type="match status" value="1"/>
</dbReference>
<keyword evidence="10" id="KW-0804">Transcription</keyword>
<dbReference type="InterPro" id="IPR057053">
    <property type="entry name" value="MYND_ZMYND11_ZMYD8"/>
</dbReference>
<name>Q4S5L1_TETNG</name>
<dbReference type="InterPro" id="IPR036427">
    <property type="entry name" value="Bromodomain-like_sf"/>
</dbReference>
<evidence type="ECO:0000256" key="6">
    <source>
        <dbReference type="ARBA" id="ARBA00022833"/>
    </source>
</evidence>
<feature type="compositionally biased region" description="Basic residues" evidence="15">
    <location>
        <begin position="2938"/>
        <end position="2951"/>
    </location>
</feature>
<dbReference type="PROSITE" id="PS50014">
    <property type="entry name" value="BROMODOMAIN_2"/>
    <property type="match status" value="1"/>
</dbReference>
<dbReference type="KEGG" id="tng:GSTEN00023681G001"/>
<dbReference type="InterPro" id="IPR019787">
    <property type="entry name" value="Znf_PHD-finger"/>
</dbReference>
<dbReference type="PROSITE" id="PS50016">
    <property type="entry name" value="ZF_PHD_2"/>
    <property type="match status" value="1"/>
</dbReference>
<feature type="region of interest" description="Disordered" evidence="15">
    <location>
        <begin position="547"/>
        <end position="578"/>
    </location>
</feature>
<feature type="region of interest" description="Disordered" evidence="15">
    <location>
        <begin position="2821"/>
        <end position="2971"/>
    </location>
</feature>
<feature type="compositionally biased region" description="Polar residues" evidence="15">
    <location>
        <begin position="845"/>
        <end position="872"/>
    </location>
</feature>
<dbReference type="SMART" id="SM00293">
    <property type="entry name" value="PWWP"/>
    <property type="match status" value="1"/>
</dbReference>
<feature type="compositionally biased region" description="Polar residues" evidence="15">
    <location>
        <begin position="18"/>
        <end position="27"/>
    </location>
</feature>
<dbReference type="Pfam" id="PF12064">
    <property type="entry name" value="DUF3544"/>
    <property type="match status" value="2"/>
</dbReference>
<dbReference type="PRINTS" id="PR00503">
    <property type="entry name" value="BROMODOMAIN"/>
</dbReference>
<feature type="compositionally biased region" description="Low complexity" evidence="15">
    <location>
        <begin position="2384"/>
        <end position="2395"/>
    </location>
</feature>
<evidence type="ECO:0000256" key="2">
    <source>
        <dbReference type="ARBA" id="ARBA00004286"/>
    </source>
</evidence>
<feature type="region of interest" description="Disordered" evidence="15">
    <location>
        <begin position="845"/>
        <end position="883"/>
    </location>
</feature>
<feature type="compositionally biased region" description="Basic and acidic residues" evidence="15">
    <location>
        <begin position="694"/>
        <end position="703"/>
    </location>
</feature>
<evidence type="ECO:0000313" key="21">
    <source>
        <dbReference type="EMBL" id="CAG04071.1"/>
    </source>
</evidence>
<dbReference type="PROSITE" id="PS01360">
    <property type="entry name" value="ZF_MYND_1"/>
    <property type="match status" value="1"/>
</dbReference>
<comment type="caution">
    <text evidence="21">The sequence shown here is derived from an EMBL/GenBank/DDBJ whole genome shotgun (WGS) entry which is preliminary data.</text>
</comment>
<feature type="coiled-coil region" evidence="14">
    <location>
        <begin position="2752"/>
        <end position="2789"/>
    </location>
</feature>
<dbReference type="InterPro" id="IPR012921">
    <property type="entry name" value="SPOC_C"/>
</dbReference>
<dbReference type="Pfam" id="PF23460">
    <property type="entry name" value="ZMYND8_CC"/>
    <property type="match status" value="2"/>
</dbReference>
<evidence type="ECO:0000256" key="1">
    <source>
        <dbReference type="ARBA" id="ARBA00004123"/>
    </source>
</evidence>
<keyword evidence="5 13" id="KW-0863">Zinc-finger</keyword>
<feature type="region of interest" description="Disordered" evidence="15">
    <location>
        <begin position="1885"/>
        <end position="2112"/>
    </location>
</feature>
<dbReference type="Pfam" id="PF00439">
    <property type="entry name" value="Bromodomain"/>
    <property type="match status" value="1"/>
</dbReference>
<feature type="compositionally biased region" description="Polar residues" evidence="15">
    <location>
        <begin position="2707"/>
        <end position="2737"/>
    </location>
</feature>
<dbReference type="FunFam" id="2.30.30.140:FF:000003">
    <property type="entry name" value="Protein kinase C-binding protein 1 isoform C"/>
    <property type="match status" value="1"/>
</dbReference>
<feature type="compositionally biased region" description="Low complexity" evidence="15">
    <location>
        <begin position="2100"/>
        <end position="2111"/>
    </location>
</feature>
<feature type="compositionally biased region" description="Polar residues" evidence="15">
    <location>
        <begin position="2006"/>
        <end position="2027"/>
    </location>
</feature>
<evidence type="ECO:0000256" key="5">
    <source>
        <dbReference type="ARBA" id="ARBA00022771"/>
    </source>
</evidence>
<evidence type="ECO:0000259" key="16">
    <source>
        <dbReference type="PROSITE" id="PS50014"/>
    </source>
</evidence>
<dbReference type="OrthoDB" id="1884872at2759"/>
<feature type="compositionally biased region" description="Acidic residues" evidence="15">
    <location>
        <begin position="2886"/>
        <end position="2910"/>
    </location>
</feature>
<evidence type="ECO:0000256" key="14">
    <source>
        <dbReference type="SAM" id="Coils"/>
    </source>
</evidence>
<feature type="region of interest" description="Disordered" evidence="15">
    <location>
        <begin position="408"/>
        <end position="498"/>
    </location>
</feature>
<dbReference type="EMBL" id="CAAE01014729">
    <property type="protein sequence ID" value="CAG04071.1"/>
    <property type="molecule type" value="Genomic_DNA"/>
</dbReference>
<dbReference type="GO" id="GO:0003714">
    <property type="term" value="F:transcription corepressor activity"/>
    <property type="evidence" value="ECO:0007669"/>
    <property type="project" value="TreeGrafter"/>
</dbReference>
<feature type="domain" description="Bromo" evidence="16">
    <location>
        <begin position="161"/>
        <end position="231"/>
    </location>
</feature>
<evidence type="ECO:0000256" key="11">
    <source>
        <dbReference type="ARBA" id="ARBA00023242"/>
    </source>
</evidence>
<feature type="region of interest" description="Disordered" evidence="15">
    <location>
        <begin position="1555"/>
        <end position="1650"/>
    </location>
</feature>
<gene>
    <name evidence="21" type="ORF">GSTENG00023681001</name>
</gene>
<protein>
    <submittedName>
        <fullName evidence="21">(spotted green pufferfish) hypothetical protein</fullName>
    </submittedName>
</protein>
<keyword evidence="3" id="KW-0158">Chromosome</keyword>
<dbReference type="GO" id="GO:0006351">
    <property type="term" value="P:DNA-templated transcription"/>
    <property type="evidence" value="ECO:0007669"/>
    <property type="project" value="InterPro"/>
</dbReference>
<dbReference type="InterPro" id="IPR002893">
    <property type="entry name" value="Znf_MYND"/>
</dbReference>
<feature type="region of interest" description="Disordered" evidence="15">
    <location>
        <begin position="1305"/>
        <end position="1328"/>
    </location>
</feature>
<dbReference type="CDD" id="cd20160">
    <property type="entry name" value="PWWP_PRKCBP1"/>
    <property type="match status" value="1"/>
</dbReference>
<feature type="compositionally biased region" description="Polar residues" evidence="15">
    <location>
        <begin position="1901"/>
        <end position="1916"/>
    </location>
</feature>
<feature type="compositionally biased region" description="Polar residues" evidence="15">
    <location>
        <begin position="449"/>
        <end position="459"/>
    </location>
</feature>
<dbReference type="InterPro" id="IPR003618">
    <property type="entry name" value="TFIIS_cen_dom"/>
</dbReference>
<feature type="compositionally biased region" description="Low complexity" evidence="15">
    <location>
        <begin position="553"/>
        <end position="563"/>
    </location>
</feature>
<dbReference type="Pfam" id="PF07500">
    <property type="entry name" value="TFIIS_M"/>
    <property type="match status" value="1"/>
</dbReference>
<evidence type="ECO:0000259" key="17">
    <source>
        <dbReference type="PROSITE" id="PS50016"/>
    </source>
</evidence>
<evidence type="ECO:0000256" key="13">
    <source>
        <dbReference type="PROSITE-ProRule" id="PRU00134"/>
    </source>
</evidence>
<reference evidence="21" key="2">
    <citation type="submission" date="2004-02" db="EMBL/GenBank/DDBJ databases">
        <authorList>
            <consortium name="Genoscope"/>
            <consortium name="Whitehead Institute Centre for Genome Research"/>
        </authorList>
    </citation>
    <scope>NUCLEOTIDE SEQUENCE</scope>
</reference>
<dbReference type="InterPro" id="IPR011011">
    <property type="entry name" value="Znf_FYVE_PHD"/>
</dbReference>
<dbReference type="InterPro" id="IPR001487">
    <property type="entry name" value="Bromodomain"/>
</dbReference>
<evidence type="ECO:0000259" key="19">
    <source>
        <dbReference type="PROSITE" id="PS50865"/>
    </source>
</evidence>
<dbReference type="Gene3D" id="2.30.30.140">
    <property type="match status" value="1"/>
</dbReference>
<dbReference type="Pfam" id="PF07744">
    <property type="entry name" value="SPOC"/>
    <property type="match status" value="1"/>
</dbReference>
<feature type="region of interest" description="Disordered" evidence="15">
    <location>
        <begin position="1196"/>
        <end position="1258"/>
    </location>
</feature>
<feature type="region of interest" description="Disordered" evidence="15">
    <location>
        <begin position="2302"/>
        <end position="2348"/>
    </location>
</feature>
<feature type="region of interest" description="Disordered" evidence="15">
    <location>
        <begin position="2375"/>
        <end position="2469"/>
    </location>
</feature>
<evidence type="ECO:0000259" key="18">
    <source>
        <dbReference type="PROSITE" id="PS50812"/>
    </source>
</evidence>
<keyword evidence="9 12" id="KW-0103">Bromodomain</keyword>
<dbReference type="InterPro" id="IPR019786">
    <property type="entry name" value="Zinc_finger_PHD-type_CS"/>
</dbReference>
<feature type="region of interest" description="Disordered" evidence="15">
    <location>
        <begin position="936"/>
        <end position="976"/>
    </location>
</feature>
<dbReference type="GO" id="GO:0140006">
    <property type="term" value="F:histone H3 reader activity"/>
    <property type="evidence" value="ECO:0007669"/>
    <property type="project" value="UniProtKB-ARBA"/>
</dbReference>
<keyword evidence="6" id="KW-0862">Zinc</keyword>
<evidence type="ECO:0000256" key="3">
    <source>
        <dbReference type="ARBA" id="ARBA00022454"/>
    </source>
</evidence>
<dbReference type="Pfam" id="PF00855">
    <property type="entry name" value="PWWP"/>
    <property type="match status" value="1"/>
</dbReference>
<dbReference type="SMART" id="SM00510">
    <property type="entry name" value="TFS2M"/>
    <property type="match status" value="1"/>
</dbReference>
<feature type="non-terminal residue" evidence="21">
    <location>
        <position position="1"/>
    </location>
</feature>
<feature type="compositionally biased region" description="Low complexity" evidence="15">
    <location>
        <begin position="2067"/>
        <end position="2076"/>
    </location>
</feature>
<dbReference type="SUPFAM" id="SSF46942">
    <property type="entry name" value="Elongation factor TFIIS domain 2"/>
    <property type="match status" value="1"/>
</dbReference>
<feature type="compositionally biased region" description="Basic and acidic residues" evidence="15">
    <location>
        <begin position="1920"/>
        <end position="1931"/>
    </location>
</feature>
<evidence type="ECO:0000256" key="9">
    <source>
        <dbReference type="ARBA" id="ARBA00023117"/>
    </source>
</evidence>
<dbReference type="SUPFAM" id="SSF144232">
    <property type="entry name" value="HIT/MYND zinc finger-like"/>
    <property type="match status" value="1"/>
</dbReference>
<feature type="region of interest" description="Disordered" evidence="15">
    <location>
        <begin position="1665"/>
        <end position="1691"/>
    </location>
</feature>
<feature type="compositionally biased region" description="Basic residues" evidence="15">
    <location>
        <begin position="1572"/>
        <end position="1596"/>
    </location>
</feature>
<feature type="domain" description="TFIIS central" evidence="20">
    <location>
        <begin position="2112"/>
        <end position="2229"/>
    </location>
</feature>
<feature type="compositionally biased region" description="Polar residues" evidence="15">
    <location>
        <begin position="408"/>
        <end position="437"/>
    </location>
</feature>